<dbReference type="EMBL" id="JAKRYL010000018">
    <property type="protein sequence ID" value="MCL7748660.1"/>
    <property type="molecule type" value="Genomic_DNA"/>
</dbReference>
<gene>
    <name evidence="1" type="ORF">MF646_16155</name>
</gene>
<evidence type="ECO:0000313" key="1">
    <source>
        <dbReference type="EMBL" id="MCL7748660.1"/>
    </source>
</evidence>
<comment type="caution">
    <text evidence="1">The sequence shown here is derived from an EMBL/GenBank/DDBJ whole genome shotgun (WGS) entry which is preliminary data.</text>
</comment>
<dbReference type="InterPro" id="IPR025942">
    <property type="entry name" value="SpoVIF"/>
</dbReference>
<sequence length="85" mass="9821">MNQNPLFHNIEKKTGVKMNDVMRLANSFQHANFKDEATVRRLIKQVGRLANKPVRKETEDQIVHAIINGSQSMDFNTIARMLDKK</sequence>
<proteinExistence type="predicted"/>
<dbReference type="Proteomes" id="UP001139150">
    <property type="component" value="Unassembled WGS sequence"/>
</dbReference>
<name>A0A9X2I9C1_9BACI</name>
<dbReference type="AlphaFoldDB" id="A0A9X2I9C1"/>
<keyword evidence="2" id="KW-1185">Reference proteome</keyword>
<organism evidence="1 2">
    <name type="scientific">Halalkalibacter alkaliphilus</name>
    <dbReference type="NCBI Taxonomy" id="2917993"/>
    <lineage>
        <taxon>Bacteria</taxon>
        <taxon>Bacillati</taxon>
        <taxon>Bacillota</taxon>
        <taxon>Bacilli</taxon>
        <taxon>Bacillales</taxon>
        <taxon>Bacillaceae</taxon>
        <taxon>Halalkalibacter</taxon>
    </lineage>
</organism>
<accession>A0A9X2I9C1</accession>
<evidence type="ECO:0000313" key="2">
    <source>
        <dbReference type="Proteomes" id="UP001139150"/>
    </source>
</evidence>
<protein>
    <submittedName>
        <fullName evidence="1">Stage VI sporulation protein F</fullName>
    </submittedName>
</protein>
<dbReference type="RefSeq" id="WP_250097549.1">
    <property type="nucleotide sequence ID" value="NZ_JAKRYL010000018.1"/>
</dbReference>
<dbReference type="Pfam" id="PF14069">
    <property type="entry name" value="SpoVIF"/>
    <property type="match status" value="1"/>
</dbReference>
<reference evidence="1" key="1">
    <citation type="submission" date="2022-02" db="EMBL/GenBank/DDBJ databases">
        <title>Halalkalibacter sp. nov. isolated from Lonar Lake, India.</title>
        <authorList>
            <person name="Joshi A."/>
            <person name="Thite S."/>
            <person name="Lodha T."/>
        </authorList>
    </citation>
    <scope>NUCLEOTIDE SEQUENCE</scope>
    <source>
        <strain evidence="1">MEB205</strain>
    </source>
</reference>